<evidence type="ECO:0000256" key="1">
    <source>
        <dbReference type="SAM" id="MobiDB-lite"/>
    </source>
</evidence>
<reference evidence="2 3" key="1">
    <citation type="journal article" date="2008" name="Nature">
        <title>The genome of Laccaria bicolor provides insights into mycorrhizal symbiosis.</title>
        <authorList>
            <person name="Martin F."/>
            <person name="Aerts A."/>
            <person name="Ahren D."/>
            <person name="Brun A."/>
            <person name="Danchin E.G.J."/>
            <person name="Duchaussoy F."/>
            <person name="Gibon J."/>
            <person name="Kohler A."/>
            <person name="Lindquist E."/>
            <person name="Pereda V."/>
            <person name="Salamov A."/>
            <person name="Shapiro H.J."/>
            <person name="Wuyts J."/>
            <person name="Blaudez D."/>
            <person name="Buee M."/>
            <person name="Brokstein P."/>
            <person name="Canbaeck B."/>
            <person name="Cohen D."/>
            <person name="Courty P.E."/>
            <person name="Coutinho P.M."/>
            <person name="Delaruelle C."/>
            <person name="Detter J.C."/>
            <person name="Deveau A."/>
            <person name="DiFazio S."/>
            <person name="Duplessis S."/>
            <person name="Fraissinet-Tachet L."/>
            <person name="Lucic E."/>
            <person name="Frey-Klett P."/>
            <person name="Fourrey C."/>
            <person name="Feussner I."/>
            <person name="Gay G."/>
            <person name="Grimwood J."/>
            <person name="Hoegger P.J."/>
            <person name="Jain P."/>
            <person name="Kilaru S."/>
            <person name="Labbe J."/>
            <person name="Lin Y.C."/>
            <person name="Legue V."/>
            <person name="Le Tacon F."/>
            <person name="Marmeisse R."/>
            <person name="Melayah D."/>
            <person name="Montanini B."/>
            <person name="Muratet M."/>
            <person name="Nehls U."/>
            <person name="Niculita-Hirzel H."/>
            <person name="Oudot-Le Secq M.P."/>
            <person name="Peter M."/>
            <person name="Quesneville H."/>
            <person name="Rajashekar B."/>
            <person name="Reich M."/>
            <person name="Rouhier N."/>
            <person name="Schmutz J."/>
            <person name="Yin T."/>
            <person name="Chalot M."/>
            <person name="Henrissat B."/>
            <person name="Kuees U."/>
            <person name="Lucas S."/>
            <person name="Van de Peer Y."/>
            <person name="Podila G.K."/>
            <person name="Polle A."/>
            <person name="Pukkila P.J."/>
            <person name="Richardson P.M."/>
            <person name="Rouze P."/>
            <person name="Sanders I.R."/>
            <person name="Stajich J.E."/>
            <person name="Tunlid A."/>
            <person name="Tuskan G."/>
            <person name="Grigoriev I.V."/>
        </authorList>
    </citation>
    <scope>NUCLEOTIDE SEQUENCE [LARGE SCALE GENOMIC DNA]</scope>
    <source>
        <strain evidence="3">S238N-H82 / ATCC MYA-4686</strain>
    </source>
</reference>
<dbReference type="GeneID" id="6076005"/>
<dbReference type="AlphaFoldDB" id="B0D968"/>
<protein>
    <submittedName>
        <fullName evidence="2">Predicted protein</fullName>
    </submittedName>
</protein>
<evidence type="ECO:0000313" key="2">
    <source>
        <dbReference type="EMBL" id="EDR09201.1"/>
    </source>
</evidence>
<feature type="region of interest" description="Disordered" evidence="1">
    <location>
        <begin position="1"/>
        <end position="29"/>
    </location>
</feature>
<name>B0D968_LACBS</name>
<dbReference type="HOGENOM" id="CLU_2146296_0_0_1"/>
<dbReference type="Proteomes" id="UP000001194">
    <property type="component" value="Unassembled WGS sequence"/>
</dbReference>
<accession>B0D968</accession>
<dbReference type="EMBL" id="DS547100">
    <property type="protein sequence ID" value="EDR09201.1"/>
    <property type="molecule type" value="Genomic_DNA"/>
</dbReference>
<organism evidence="3">
    <name type="scientific">Laccaria bicolor (strain S238N-H82 / ATCC MYA-4686)</name>
    <name type="common">Bicoloured deceiver</name>
    <name type="synonym">Laccaria laccata var. bicolor</name>
    <dbReference type="NCBI Taxonomy" id="486041"/>
    <lineage>
        <taxon>Eukaryota</taxon>
        <taxon>Fungi</taxon>
        <taxon>Dikarya</taxon>
        <taxon>Basidiomycota</taxon>
        <taxon>Agaricomycotina</taxon>
        <taxon>Agaricomycetes</taxon>
        <taxon>Agaricomycetidae</taxon>
        <taxon>Agaricales</taxon>
        <taxon>Agaricineae</taxon>
        <taxon>Hydnangiaceae</taxon>
        <taxon>Laccaria</taxon>
    </lineage>
</organism>
<sequence length="112" mass="12327">MPGPCLPFTQALPQNTLPSMPNDEGGDPKAGRAMFTIVYRIGSQSFDITSPRCFGRLCLVSVRPTCSVDRVTSLPQPQAHNAHTTPTTQRFNSYALTPPYLRLNTSTLHRLP</sequence>
<dbReference type="InParanoid" id="B0D968"/>
<evidence type="ECO:0000313" key="3">
    <source>
        <dbReference type="Proteomes" id="UP000001194"/>
    </source>
</evidence>
<keyword evidence="3" id="KW-1185">Reference proteome</keyword>
<dbReference type="KEGG" id="lbc:LACBIDRAFT_326604"/>
<proteinExistence type="predicted"/>
<dbReference type="RefSeq" id="XP_001880514.1">
    <property type="nucleotide sequence ID" value="XM_001880479.1"/>
</dbReference>
<gene>
    <name evidence="2" type="ORF">LACBIDRAFT_326604</name>
</gene>
<dbReference type="OrthoDB" id="10303091at2759"/>